<dbReference type="Gene3D" id="3.60.21.10">
    <property type="match status" value="1"/>
</dbReference>
<dbReference type="InterPro" id="IPR008334">
    <property type="entry name" value="5'-Nucleotdase_C"/>
</dbReference>
<dbReference type="Gene3D" id="3.90.780.10">
    <property type="entry name" value="5'-Nucleotidase, C-terminal domain"/>
    <property type="match status" value="1"/>
</dbReference>
<evidence type="ECO:0000313" key="6">
    <source>
        <dbReference type="Proteomes" id="UP001210770"/>
    </source>
</evidence>
<comment type="similarity">
    <text evidence="2">Belongs to the 5'-nucleotidase family.</text>
</comment>
<dbReference type="GO" id="GO:0030288">
    <property type="term" value="C:outer membrane-bounded periplasmic space"/>
    <property type="evidence" value="ECO:0007669"/>
    <property type="project" value="TreeGrafter"/>
</dbReference>
<dbReference type="InterPro" id="IPR036907">
    <property type="entry name" value="5'-Nucleotdase_C_sf"/>
</dbReference>
<proteinExistence type="inferred from homology"/>
<dbReference type="Pfam" id="PF00149">
    <property type="entry name" value="Metallophos"/>
    <property type="match status" value="1"/>
</dbReference>
<dbReference type="GO" id="GO:0000166">
    <property type="term" value="F:nucleotide binding"/>
    <property type="evidence" value="ECO:0007669"/>
    <property type="project" value="UniProtKB-KW"/>
</dbReference>
<dbReference type="SUPFAM" id="SSF56300">
    <property type="entry name" value="Metallo-dependent phosphatases"/>
    <property type="match status" value="1"/>
</dbReference>
<keyword evidence="2" id="KW-0378">Hydrolase</keyword>
<dbReference type="PANTHER" id="PTHR11575">
    <property type="entry name" value="5'-NUCLEOTIDASE-RELATED"/>
    <property type="match status" value="1"/>
</dbReference>
<dbReference type="SUPFAM" id="SSF55816">
    <property type="entry name" value="5'-nucleotidase (syn. UDP-sugar hydrolase), C-terminal domain"/>
    <property type="match status" value="1"/>
</dbReference>
<dbReference type="Proteomes" id="UP001210770">
    <property type="component" value="Chromosome"/>
</dbReference>
<feature type="domain" description="Calcineurin-like phosphoesterase" evidence="3">
    <location>
        <begin position="25"/>
        <end position="260"/>
    </location>
</feature>
<organism evidence="5 6">
    <name type="scientific">Sulfitobacter faviae</name>
    <dbReference type="NCBI Taxonomy" id="1775881"/>
    <lineage>
        <taxon>Bacteria</taxon>
        <taxon>Pseudomonadati</taxon>
        <taxon>Pseudomonadota</taxon>
        <taxon>Alphaproteobacteria</taxon>
        <taxon>Rhodobacterales</taxon>
        <taxon>Roseobacteraceae</taxon>
        <taxon>Sulfitobacter</taxon>
    </lineage>
</organism>
<name>A0AAX3LNS8_9RHOB</name>
<sequence>MNRRSTYASTGVVPPEGGIPAKPRLRILATTDLHMQIVGHDYVGDRSVGHHGLAGIATLIRTARAEAAEQGAACILLDNGDLLQGNALGDQLAQMPVTQTHPLVACVNHLHYDGLGLGNHDLDHGLPYLRAVAGALDMPLISTNLHLTDPGPLRRWAVVSCLLPAVAGHPSSRLRVGLLSVLPGRTAIWNREVLENEAEIICPFESLRSAALTLRAEGADLTVLLAHMGIAHEGEITTEEDICTLAQIDGIDAVITGHTHLRFPGEDHGPREGVDTQAGTLSDRPAAMPGFGGSDLAVLDLALERDAQGRWTVSGHQSHLRDNSTQTLADPTVLSAARVSHIGVRRHLEEVVGHTDTALHNYFALAMPTPIDALSARAQAEVIRQGVAGTADSELPILAATAAHTAGGRGGPGHFLHIPPGAVQRRHIAGLLPYQNAVWALRLTGAALRRRLEKAAEVFAPLDSTPGPLLDPCRPPFHCDTIFGVTYAIDPCRPRGRRITALSRQGAPVRPDQKFLLATNQFRAAGGGGFDRAAGDDVALRSPLPLSDALIAALATPQPCPWSDALPWRFDAAGAQAVLFTSPEALPFLQDIAHLSPTPRGMTASGFAQIAIRL</sequence>
<feature type="domain" description="5'-Nucleotidase C-terminal" evidence="4">
    <location>
        <begin position="356"/>
        <end position="531"/>
    </location>
</feature>
<dbReference type="GO" id="GO:0016787">
    <property type="term" value="F:hydrolase activity"/>
    <property type="evidence" value="ECO:0007669"/>
    <property type="project" value="UniProtKB-KW"/>
</dbReference>
<dbReference type="InterPro" id="IPR029052">
    <property type="entry name" value="Metallo-depent_PP-like"/>
</dbReference>
<dbReference type="InterPro" id="IPR004843">
    <property type="entry name" value="Calcineurin-like_PHP"/>
</dbReference>
<dbReference type="AlphaFoldDB" id="A0AAX3LNS8"/>
<dbReference type="EMBL" id="CP116423">
    <property type="protein sequence ID" value="WCE70047.1"/>
    <property type="molecule type" value="Genomic_DNA"/>
</dbReference>
<protein>
    <submittedName>
        <fullName evidence="5">5'-nucleotidase C-terminal domain-containing protein</fullName>
    </submittedName>
</protein>
<keyword evidence="2" id="KW-0547">Nucleotide-binding</keyword>
<dbReference type="GO" id="GO:0009166">
    <property type="term" value="P:nucleotide catabolic process"/>
    <property type="evidence" value="ECO:0007669"/>
    <property type="project" value="InterPro"/>
</dbReference>
<evidence type="ECO:0000259" key="3">
    <source>
        <dbReference type="Pfam" id="PF00149"/>
    </source>
</evidence>
<gene>
    <name evidence="5" type="ORF">PL336_14835</name>
</gene>
<reference evidence="5" key="1">
    <citation type="submission" date="2023-01" db="EMBL/GenBank/DDBJ databases">
        <title>Comparative genomic analysis of cold water coral derived Sulfitobacter faviae: insights into their metabolism and habitat adaptation.</title>
        <authorList>
            <person name="Guo Y."/>
            <person name="Lin S."/>
            <person name="Huang Z."/>
            <person name="Tang K."/>
            <person name="Wang X."/>
        </authorList>
    </citation>
    <scope>NUCLEOTIDE SEQUENCE</scope>
    <source>
        <strain evidence="5">SCSIO W_1865</strain>
    </source>
</reference>
<dbReference type="RefSeq" id="WP_271688364.1">
    <property type="nucleotide sequence ID" value="NZ_CP116423.1"/>
</dbReference>
<evidence type="ECO:0000256" key="2">
    <source>
        <dbReference type="RuleBase" id="RU362119"/>
    </source>
</evidence>
<evidence type="ECO:0000256" key="1">
    <source>
        <dbReference type="ARBA" id="ARBA00022729"/>
    </source>
</evidence>
<dbReference type="PRINTS" id="PR01607">
    <property type="entry name" value="APYRASEFAMLY"/>
</dbReference>
<accession>A0AAX3LNS8</accession>
<evidence type="ECO:0000313" key="5">
    <source>
        <dbReference type="EMBL" id="WCE70047.1"/>
    </source>
</evidence>
<evidence type="ECO:0000259" key="4">
    <source>
        <dbReference type="Pfam" id="PF02872"/>
    </source>
</evidence>
<dbReference type="Pfam" id="PF02872">
    <property type="entry name" value="5_nucleotid_C"/>
    <property type="match status" value="1"/>
</dbReference>
<dbReference type="InterPro" id="IPR006179">
    <property type="entry name" value="5_nucleotidase/apyrase"/>
</dbReference>
<dbReference type="PANTHER" id="PTHR11575:SF6">
    <property type="entry name" value="2',3'-CYCLIC-NUCLEOTIDE 2'-PHOSPHODIESTERASE_3'-NUCLEOTIDASE"/>
    <property type="match status" value="1"/>
</dbReference>
<keyword evidence="1" id="KW-0732">Signal</keyword>